<feature type="chain" id="PRO_5039235866" evidence="2">
    <location>
        <begin position="30"/>
        <end position="366"/>
    </location>
</feature>
<dbReference type="InterPro" id="IPR017853">
    <property type="entry name" value="GH"/>
</dbReference>
<dbReference type="GO" id="GO:0009253">
    <property type="term" value="P:peptidoglycan catabolic process"/>
    <property type="evidence" value="ECO:0007669"/>
    <property type="project" value="InterPro"/>
</dbReference>
<dbReference type="PANTHER" id="PTHR34135:SF2">
    <property type="entry name" value="LYSOZYME"/>
    <property type="match status" value="1"/>
</dbReference>
<proteinExistence type="inferred from homology"/>
<reference evidence="4" key="2">
    <citation type="submission" date="2021-04" db="EMBL/GenBank/DDBJ databases">
        <authorList>
            <person name="Gilroy R."/>
        </authorList>
    </citation>
    <scope>NUCLEOTIDE SEQUENCE</scope>
    <source>
        <strain evidence="4">CHK179-28034</strain>
    </source>
</reference>
<dbReference type="InterPro" id="IPR002053">
    <property type="entry name" value="Glyco_hydro_25"/>
</dbReference>
<dbReference type="PROSITE" id="PS50853">
    <property type="entry name" value="FN3"/>
    <property type="match status" value="1"/>
</dbReference>
<feature type="signal peptide" evidence="2">
    <location>
        <begin position="1"/>
        <end position="29"/>
    </location>
</feature>
<dbReference type="EMBL" id="DXBR01000049">
    <property type="protein sequence ID" value="HIZ39266.1"/>
    <property type="molecule type" value="Genomic_DNA"/>
</dbReference>
<dbReference type="SUPFAM" id="SSF49265">
    <property type="entry name" value="Fibronectin type III"/>
    <property type="match status" value="1"/>
</dbReference>
<dbReference type="AlphaFoldDB" id="A0A9D2ELD9"/>
<evidence type="ECO:0000259" key="3">
    <source>
        <dbReference type="PROSITE" id="PS50853"/>
    </source>
</evidence>
<dbReference type="Gene3D" id="3.20.20.80">
    <property type="entry name" value="Glycosidases"/>
    <property type="match status" value="1"/>
</dbReference>
<accession>A0A9D2ELD9</accession>
<evidence type="ECO:0000256" key="1">
    <source>
        <dbReference type="ARBA" id="ARBA00010646"/>
    </source>
</evidence>
<comment type="similarity">
    <text evidence="1">Belongs to the glycosyl hydrolase 25 family.</text>
</comment>
<name>A0A9D2ELD9_9FIRM</name>
<sequence>MRNRSLKQIGVSFMLLCAAFFCLHTGVQAEEKGDQANSFRYGASALQQPGLSFGLMNAGAWQRSGDAYYSSNGQVIKGAYAKGIDVSSNNGTIDWNAVKADGIDFAIIRCGYGMNQTDQDDSQWLANVTGCEAAGIPYGVYIYSYADSVSRAVSEADHVLRLINGRNLSYPVYFDIEDASIFSSTTAKQRGKIAKAFCDRIEAAGYEAAIYSSNYSFTNDLPEKTFDQWGRWVAHYSAQCGYKGTYQMWQATNQGRVAGIQGTVDINFLISDQIFVKPTIKVSTAGKKKVKVSWKPKKKGTTCQVYYSKSKKGRFKSVTKNAKKGSVKIKKLKSGKRYYFKVRLSRQINGVTVYSKYSKTVSVRVR</sequence>
<protein>
    <submittedName>
        <fullName evidence="4">Lyzozyme M1 (1,4-beta-N-acetylmuramidase)</fullName>
    </submittedName>
</protein>
<dbReference type="GO" id="GO:0003796">
    <property type="term" value="F:lysozyme activity"/>
    <property type="evidence" value="ECO:0007669"/>
    <property type="project" value="InterPro"/>
</dbReference>
<dbReference type="PANTHER" id="PTHR34135">
    <property type="entry name" value="LYSOZYME"/>
    <property type="match status" value="1"/>
</dbReference>
<dbReference type="PROSITE" id="PS51904">
    <property type="entry name" value="GLYCOSYL_HYDROL_F25_2"/>
    <property type="match status" value="1"/>
</dbReference>
<evidence type="ECO:0000313" key="5">
    <source>
        <dbReference type="Proteomes" id="UP000824049"/>
    </source>
</evidence>
<reference evidence="4" key="1">
    <citation type="journal article" date="2021" name="PeerJ">
        <title>Extensive microbial diversity within the chicken gut microbiome revealed by metagenomics and culture.</title>
        <authorList>
            <person name="Gilroy R."/>
            <person name="Ravi A."/>
            <person name="Getino M."/>
            <person name="Pursley I."/>
            <person name="Horton D.L."/>
            <person name="Alikhan N.F."/>
            <person name="Baker D."/>
            <person name="Gharbi K."/>
            <person name="Hall N."/>
            <person name="Watson M."/>
            <person name="Adriaenssens E.M."/>
            <person name="Foster-Nyarko E."/>
            <person name="Jarju S."/>
            <person name="Secka A."/>
            <person name="Antonio M."/>
            <person name="Oren A."/>
            <person name="Chaudhuri R.R."/>
            <person name="La Ragione R."/>
            <person name="Hildebrand F."/>
            <person name="Pallen M.J."/>
        </authorList>
    </citation>
    <scope>NUCLEOTIDE SEQUENCE</scope>
    <source>
        <strain evidence="4">CHK179-28034</strain>
    </source>
</reference>
<keyword evidence="2" id="KW-0732">Signal</keyword>
<dbReference type="InterPro" id="IPR013783">
    <property type="entry name" value="Ig-like_fold"/>
</dbReference>
<dbReference type="GO" id="GO:0016998">
    <property type="term" value="P:cell wall macromolecule catabolic process"/>
    <property type="evidence" value="ECO:0007669"/>
    <property type="project" value="InterPro"/>
</dbReference>
<dbReference type="InterPro" id="IPR003961">
    <property type="entry name" value="FN3_dom"/>
</dbReference>
<dbReference type="GO" id="GO:0016052">
    <property type="term" value="P:carbohydrate catabolic process"/>
    <property type="evidence" value="ECO:0007669"/>
    <property type="project" value="TreeGrafter"/>
</dbReference>
<evidence type="ECO:0000256" key="2">
    <source>
        <dbReference type="SAM" id="SignalP"/>
    </source>
</evidence>
<dbReference type="Pfam" id="PF01183">
    <property type="entry name" value="Glyco_hydro_25"/>
    <property type="match status" value="1"/>
</dbReference>
<dbReference type="Proteomes" id="UP000824049">
    <property type="component" value="Unassembled WGS sequence"/>
</dbReference>
<dbReference type="CDD" id="cd00063">
    <property type="entry name" value="FN3"/>
    <property type="match status" value="1"/>
</dbReference>
<feature type="domain" description="Fibronectin type-III" evidence="3">
    <location>
        <begin position="277"/>
        <end position="366"/>
    </location>
</feature>
<evidence type="ECO:0000313" key="4">
    <source>
        <dbReference type="EMBL" id="HIZ39266.1"/>
    </source>
</evidence>
<dbReference type="CDD" id="cd06414">
    <property type="entry name" value="GH25_LytC-like"/>
    <property type="match status" value="1"/>
</dbReference>
<dbReference type="InterPro" id="IPR036116">
    <property type="entry name" value="FN3_sf"/>
</dbReference>
<gene>
    <name evidence="4" type="ORF">H9968_04955</name>
</gene>
<organism evidence="4 5">
    <name type="scientific">Candidatus Anaerobutyricum stercoris</name>
    <dbReference type="NCBI Taxonomy" id="2838457"/>
    <lineage>
        <taxon>Bacteria</taxon>
        <taxon>Bacillati</taxon>
        <taxon>Bacillota</taxon>
        <taxon>Clostridia</taxon>
        <taxon>Lachnospirales</taxon>
        <taxon>Lachnospiraceae</taxon>
        <taxon>Anaerobutyricum</taxon>
    </lineage>
</organism>
<dbReference type="Gene3D" id="2.60.40.10">
    <property type="entry name" value="Immunoglobulins"/>
    <property type="match status" value="1"/>
</dbReference>
<dbReference type="SUPFAM" id="SSF51445">
    <property type="entry name" value="(Trans)glycosidases"/>
    <property type="match status" value="1"/>
</dbReference>
<comment type="caution">
    <text evidence="4">The sequence shown here is derived from an EMBL/GenBank/DDBJ whole genome shotgun (WGS) entry which is preliminary data.</text>
</comment>